<dbReference type="KEGG" id="dpp:DICPUDRAFT_156498"/>
<feature type="region of interest" description="Disordered" evidence="1">
    <location>
        <begin position="73"/>
        <end position="115"/>
    </location>
</feature>
<dbReference type="InParanoid" id="F0ZWQ7"/>
<dbReference type="FunCoup" id="F0ZWQ7">
    <property type="interactions" value="1"/>
</dbReference>
<dbReference type="PANTHER" id="PTHR32488:SF76">
    <property type="entry name" value="ANKYRIN REPEAT-CONTAINING PROTEIN-RELATED"/>
    <property type="match status" value="1"/>
</dbReference>
<dbReference type="OMA" id="NESAIPW"/>
<keyword evidence="3" id="KW-1185">Reference proteome</keyword>
<dbReference type="Proteomes" id="UP000001064">
    <property type="component" value="Unassembled WGS sequence"/>
</dbReference>
<dbReference type="AlphaFoldDB" id="F0ZWQ7"/>
<dbReference type="PANTHER" id="PTHR32488">
    <property type="entry name" value="UPF0746 PROTEIN DDB_G0280785-RELATED"/>
    <property type="match status" value="1"/>
</dbReference>
<dbReference type="EMBL" id="GL871241">
    <property type="protein sequence ID" value="EGC31619.1"/>
    <property type="molecule type" value="Genomic_DNA"/>
</dbReference>
<feature type="compositionally biased region" description="Low complexity" evidence="1">
    <location>
        <begin position="74"/>
        <end position="108"/>
    </location>
</feature>
<dbReference type="InterPro" id="IPR051904">
    <property type="entry name" value="UPF0746_actin_org"/>
</dbReference>
<proteinExistence type="predicted"/>
<evidence type="ECO:0000313" key="2">
    <source>
        <dbReference type="EMBL" id="EGC31619.1"/>
    </source>
</evidence>
<reference evidence="3" key="1">
    <citation type="journal article" date="2011" name="Genome Biol.">
        <title>Comparative genomics of the social amoebae Dictyostelium discoideum and Dictyostelium purpureum.</title>
        <authorList>
            <consortium name="US DOE Joint Genome Institute (JGI-PGF)"/>
            <person name="Sucgang R."/>
            <person name="Kuo A."/>
            <person name="Tian X."/>
            <person name="Salerno W."/>
            <person name="Parikh A."/>
            <person name="Feasley C.L."/>
            <person name="Dalin E."/>
            <person name="Tu H."/>
            <person name="Huang E."/>
            <person name="Barry K."/>
            <person name="Lindquist E."/>
            <person name="Shapiro H."/>
            <person name="Bruce D."/>
            <person name="Schmutz J."/>
            <person name="Salamov A."/>
            <person name="Fey P."/>
            <person name="Gaudet P."/>
            <person name="Anjard C."/>
            <person name="Babu M.M."/>
            <person name="Basu S."/>
            <person name="Bushmanova Y."/>
            <person name="van der Wel H."/>
            <person name="Katoh-Kurasawa M."/>
            <person name="Dinh C."/>
            <person name="Coutinho P.M."/>
            <person name="Saito T."/>
            <person name="Elias M."/>
            <person name="Schaap P."/>
            <person name="Kay R.R."/>
            <person name="Henrissat B."/>
            <person name="Eichinger L."/>
            <person name="Rivero F."/>
            <person name="Putnam N.H."/>
            <person name="West C.M."/>
            <person name="Loomis W.F."/>
            <person name="Chisholm R.L."/>
            <person name="Shaulsky G."/>
            <person name="Strassmann J.E."/>
            <person name="Queller D.C."/>
            <person name="Kuspa A."/>
            <person name="Grigoriev I.V."/>
        </authorList>
    </citation>
    <scope>NUCLEOTIDE SEQUENCE [LARGE SCALE GENOMIC DNA]</scope>
    <source>
        <strain evidence="3">QSDP1</strain>
    </source>
</reference>
<protein>
    <submittedName>
        <fullName evidence="2">Uncharacterized protein</fullName>
    </submittedName>
</protein>
<dbReference type="GeneID" id="10505595"/>
<dbReference type="RefSeq" id="XP_003291847.1">
    <property type="nucleotide sequence ID" value="XM_003291799.1"/>
</dbReference>
<dbReference type="OrthoDB" id="10689561at2759"/>
<accession>F0ZWQ7</accession>
<name>F0ZWQ7_DICPU</name>
<dbReference type="VEuPathDB" id="AmoebaDB:DICPUDRAFT_156498"/>
<evidence type="ECO:0000256" key="1">
    <source>
        <dbReference type="SAM" id="MobiDB-lite"/>
    </source>
</evidence>
<gene>
    <name evidence="2" type="ORF">DICPUDRAFT_156498</name>
</gene>
<sequence length="771" mass="91192">MNNFINNNSEVNNAFNNEINEEYMDVDIDSIDLMDEKQIKKISKSFKLVFKKEKKSAIVQKIKDAIISRKMKYNNNSSNDNNSSLNNNDNNNNTININNLNNNNNNNNDKQETTPNGEKLFWKVFKNKYLFKKIMSNMNESAIPWHAIYSHRFMFRQKMYEVFKFKVKRGEYIAFDNYMNSIYQEIQDDEEFYRAFFNNYPEYFEHYGKAFHQAIDGDCLVAIKAIVQDSLFIPTLNTLLKAISRHRFKVVKYLLQPQFQLAHQITEEMVCDEVFSSRDINTFEIINYFIELKIITGDKKIRQFIQKTHKDFFISLAPHLYSFSVKLRVVLNLCKFIHVFNIPLNTQNQPQYHQEPNILISYDEILKLYFTDEQLESGLDSPINYNNKESRESIIKLVNLVHCVDGLGKIFGRKFALLYLYQADIDLLIKSNHLNSFIDNQRLLTKSFQFGCFNLFVMGCEYHRNFFCYETFELFKFCPNKEKQVEFLTSLIKGYKENPLFKKVVSPERLLHPLFGYGDLDSVKLVFKDLIEIIEGNQGEFDIGELGIIKSTEILDYIFYNYNKYFIFNENRKTTLYLFGFKMIKYYNQLVRSYSNQLRANGVETIPEFIKGVNNLDHDNYGLKDEFNLQDSQITSEITKNTHKIKEITEQYLIRGNDKAIIKLIEAVFVHKHKDYKESIEHIINKVVQKHSLSALNEILASYPDIFNTSLGVATFTKQQVFRFLETSIKANFLKGSEILFQKIKLSKKQFLYLEFNNPTFNYLNFKYLKY</sequence>
<organism evidence="2 3">
    <name type="scientific">Dictyostelium purpureum</name>
    <name type="common">Slime mold</name>
    <dbReference type="NCBI Taxonomy" id="5786"/>
    <lineage>
        <taxon>Eukaryota</taxon>
        <taxon>Amoebozoa</taxon>
        <taxon>Evosea</taxon>
        <taxon>Eumycetozoa</taxon>
        <taxon>Dictyostelia</taxon>
        <taxon>Dictyosteliales</taxon>
        <taxon>Dictyosteliaceae</taxon>
        <taxon>Dictyostelium</taxon>
    </lineage>
</organism>
<evidence type="ECO:0000313" key="3">
    <source>
        <dbReference type="Proteomes" id="UP000001064"/>
    </source>
</evidence>